<comment type="cofactor">
    <cofactor evidence="1">
        <name>pyridoxal 5'-phosphate</name>
        <dbReference type="ChEBI" id="CHEBI:597326"/>
    </cofactor>
</comment>
<dbReference type="InterPro" id="IPR001216">
    <property type="entry name" value="P-phosphate_BS"/>
</dbReference>
<feature type="domain" description="Tryptophan synthase beta chain-like PALP" evidence="3">
    <location>
        <begin position="10"/>
        <end position="303"/>
    </location>
</feature>
<evidence type="ECO:0000256" key="1">
    <source>
        <dbReference type="ARBA" id="ARBA00001933"/>
    </source>
</evidence>
<dbReference type="GO" id="GO:0016740">
    <property type="term" value="F:transferase activity"/>
    <property type="evidence" value="ECO:0007669"/>
    <property type="project" value="UniProtKB-KW"/>
</dbReference>
<dbReference type="EMBL" id="JAZDRP010000005">
    <property type="protein sequence ID" value="MEE2526601.1"/>
    <property type="molecule type" value="Genomic_DNA"/>
</dbReference>
<dbReference type="Gene3D" id="3.40.50.1100">
    <property type="match status" value="2"/>
</dbReference>
<comment type="caution">
    <text evidence="4">The sequence shown here is derived from an EMBL/GenBank/DDBJ whole genome shotgun (WGS) entry which is preliminary data.</text>
</comment>
<evidence type="ECO:0000313" key="4">
    <source>
        <dbReference type="EMBL" id="MEE2526601.1"/>
    </source>
</evidence>
<dbReference type="Proteomes" id="UP001354971">
    <property type="component" value="Unassembled WGS sequence"/>
</dbReference>
<dbReference type="PANTHER" id="PTHR10314">
    <property type="entry name" value="CYSTATHIONINE BETA-SYNTHASE"/>
    <property type="match status" value="1"/>
</dbReference>
<proteinExistence type="predicted"/>
<dbReference type="RefSeq" id="WP_330199264.1">
    <property type="nucleotide sequence ID" value="NZ_JAZDRP010000005.1"/>
</dbReference>
<keyword evidence="2" id="KW-0663">Pyridoxal phosphate</keyword>
<organism evidence="4 5">
    <name type="scientific">Hyphobacterium lacteum</name>
    <dbReference type="NCBI Taxonomy" id="3116575"/>
    <lineage>
        <taxon>Bacteria</taxon>
        <taxon>Pseudomonadati</taxon>
        <taxon>Pseudomonadota</taxon>
        <taxon>Alphaproteobacteria</taxon>
        <taxon>Maricaulales</taxon>
        <taxon>Maricaulaceae</taxon>
        <taxon>Hyphobacterium</taxon>
    </lineage>
</organism>
<evidence type="ECO:0000256" key="2">
    <source>
        <dbReference type="ARBA" id="ARBA00022898"/>
    </source>
</evidence>
<sequence>MTFYPNIIAAIGNTPLVKLNKVVPDGAATILAKCEFMNPTGSIKDRMGPYIIEQAEAAGLLKPGGTIVENTSGNTGQSLAMAAAVKGYRCVFTLPDKMSQEKIDMMRAYGAEVVITPTDVPGDSPDHYVNTAKRIAEETPGAFYVDQYHSQWNIEGHYHNTGREIFEQTDGGKFDVFMGGTGTGGTVSGVGRYLKEHAPDVKIIGVDPLGSVHYNLFKTGRLPAAYVYSVEGIGEDIECRAMDFSVVDDMVQIDDWESFHVGRALVREEGLFCGGSSGSIVAAAIEVAKKIGPDKTILVTLCDSGTRYISKYLSDKWMEEKGFFTDHKLLGQVQDLVTRRSSLVGDASAPDSEIQKLMDEGKLDYLPLKEGDDFTSIATRDGKRLSIGGILYTEARIEEMPHILKRGDAGLVMTHDAVVGVVTAKEYNARIGA</sequence>
<gene>
    <name evidence="4" type="ORF">V0U79_09500</name>
</gene>
<dbReference type="CDD" id="cd01561">
    <property type="entry name" value="CBS_like"/>
    <property type="match status" value="1"/>
</dbReference>
<accession>A0ABU7LRQ9</accession>
<dbReference type="SUPFAM" id="SSF53686">
    <property type="entry name" value="Tryptophan synthase beta subunit-like PLP-dependent enzymes"/>
    <property type="match status" value="1"/>
</dbReference>
<dbReference type="EC" id="2.5.1.-" evidence="4"/>
<protein>
    <submittedName>
        <fullName evidence="4">Cysteine synthase family protein</fullName>
        <ecNumber evidence="4">2.5.1.-</ecNumber>
    </submittedName>
</protein>
<name>A0ABU7LRQ9_9PROT</name>
<dbReference type="InterPro" id="IPR036052">
    <property type="entry name" value="TrpB-like_PALP_sf"/>
</dbReference>
<keyword evidence="4" id="KW-0808">Transferase</keyword>
<evidence type="ECO:0000259" key="3">
    <source>
        <dbReference type="Pfam" id="PF00291"/>
    </source>
</evidence>
<dbReference type="Pfam" id="PF00291">
    <property type="entry name" value="PALP"/>
    <property type="match status" value="1"/>
</dbReference>
<reference evidence="4 5" key="1">
    <citation type="submission" date="2024-01" db="EMBL/GenBank/DDBJ databases">
        <title>Hyphobacterium bacterium isolated from marine sediment.</title>
        <authorList>
            <person name="Zhao S."/>
        </authorList>
    </citation>
    <scope>NUCLEOTIDE SEQUENCE [LARGE SCALE GENOMIC DNA]</scope>
    <source>
        <strain evidence="5">HN65</strain>
    </source>
</reference>
<dbReference type="InterPro" id="IPR001926">
    <property type="entry name" value="TrpB-like_PALP"/>
</dbReference>
<evidence type="ECO:0000313" key="5">
    <source>
        <dbReference type="Proteomes" id="UP001354971"/>
    </source>
</evidence>
<keyword evidence="5" id="KW-1185">Reference proteome</keyword>
<dbReference type="PROSITE" id="PS00901">
    <property type="entry name" value="CYS_SYNTHASE"/>
    <property type="match status" value="1"/>
</dbReference>
<dbReference type="InterPro" id="IPR050214">
    <property type="entry name" value="Cys_Synth/Cystath_Beta-Synth"/>
</dbReference>